<feature type="non-terminal residue" evidence="1">
    <location>
        <position position="117"/>
    </location>
</feature>
<dbReference type="Proteomes" id="UP001381693">
    <property type="component" value="Unassembled WGS sequence"/>
</dbReference>
<sequence>GNLCNGSIGGGVVFMSREVTGTVLRWCYVDNKERDSVLDECLTLLHHTLEASKLNANLRDMVVHQLVDRSSAGQTLLSVVVSGANYEAALNQPTHSPVSTHAHRLTRTAQMALSILH</sequence>
<evidence type="ECO:0000313" key="1">
    <source>
        <dbReference type="EMBL" id="KAK7069387.1"/>
    </source>
</evidence>
<keyword evidence="2" id="KW-1185">Reference proteome</keyword>
<accession>A0AAN8WNJ2</accession>
<gene>
    <name evidence="1" type="ORF">SK128_018239</name>
</gene>
<protein>
    <submittedName>
        <fullName evidence="1">Uncharacterized protein</fullName>
    </submittedName>
</protein>
<feature type="non-terminal residue" evidence="1">
    <location>
        <position position="1"/>
    </location>
</feature>
<evidence type="ECO:0000313" key="2">
    <source>
        <dbReference type="Proteomes" id="UP001381693"/>
    </source>
</evidence>
<dbReference type="EMBL" id="JAXCGZ010016614">
    <property type="protein sequence ID" value="KAK7069387.1"/>
    <property type="molecule type" value="Genomic_DNA"/>
</dbReference>
<name>A0AAN8WNJ2_HALRR</name>
<proteinExistence type="predicted"/>
<dbReference type="AlphaFoldDB" id="A0AAN8WNJ2"/>
<comment type="caution">
    <text evidence="1">The sequence shown here is derived from an EMBL/GenBank/DDBJ whole genome shotgun (WGS) entry which is preliminary data.</text>
</comment>
<organism evidence="1 2">
    <name type="scientific">Halocaridina rubra</name>
    <name type="common">Hawaiian red shrimp</name>
    <dbReference type="NCBI Taxonomy" id="373956"/>
    <lineage>
        <taxon>Eukaryota</taxon>
        <taxon>Metazoa</taxon>
        <taxon>Ecdysozoa</taxon>
        <taxon>Arthropoda</taxon>
        <taxon>Crustacea</taxon>
        <taxon>Multicrustacea</taxon>
        <taxon>Malacostraca</taxon>
        <taxon>Eumalacostraca</taxon>
        <taxon>Eucarida</taxon>
        <taxon>Decapoda</taxon>
        <taxon>Pleocyemata</taxon>
        <taxon>Caridea</taxon>
        <taxon>Atyoidea</taxon>
        <taxon>Atyidae</taxon>
        <taxon>Halocaridina</taxon>
    </lineage>
</organism>
<reference evidence="1 2" key="1">
    <citation type="submission" date="2023-11" db="EMBL/GenBank/DDBJ databases">
        <title>Halocaridina rubra genome assembly.</title>
        <authorList>
            <person name="Smith C."/>
        </authorList>
    </citation>
    <scope>NUCLEOTIDE SEQUENCE [LARGE SCALE GENOMIC DNA]</scope>
    <source>
        <strain evidence="1">EP-1</strain>
        <tissue evidence="1">Whole</tissue>
    </source>
</reference>